<keyword evidence="7" id="KW-0274">FAD</keyword>
<proteinExistence type="inferred from homology"/>
<gene>
    <name evidence="16" type="ORF">MIP_06481</name>
</gene>
<evidence type="ECO:0000256" key="12">
    <source>
        <dbReference type="SAM" id="MobiDB-lite"/>
    </source>
</evidence>
<evidence type="ECO:0000256" key="6">
    <source>
        <dbReference type="ARBA" id="ARBA00022630"/>
    </source>
</evidence>
<dbReference type="SUPFAM" id="SSF52518">
    <property type="entry name" value="Thiamin diphosphate-binding fold (THDP-binding)"/>
    <property type="match status" value="2"/>
</dbReference>
<dbReference type="GO" id="GO:0009099">
    <property type="term" value="P:L-valine biosynthetic process"/>
    <property type="evidence" value="ECO:0007669"/>
    <property type="project" value="UniProtKB-UniPathway"/>
</dbReference>
<evidence type="ECO:0000256" key="4">
    <source>
        <dbReference type="ARBA" id="ARBA00013145"/>
    </source>
</evidence>
<dbReference type="GO" id="GO:0009097">
    <property type="term" value="P:isoleucine biosynthetic process"/>
    <property type="evidence" value="ECO:0007669"/>
    <property type="project" value="UniProtKB-UniPathway"/>
</dbReference>
<evidence type="ECO:0000256" key="8">
    <source>
        <dbReference type="ARBA" id="ARBA00023052"/>
    </source>
</evidence>
<organism evidence="16 17">
    <name type="scientific">Mycobacterium indicus pranii (strain DSM 45239 / MTCC 9506)</name>
    <dbReference type="NCBI Taxonomy" id="1232724"/>
    <lineage>
        <taxon>Bacteria</taxon>
        <taxon>Bacillati</taxon>
        <taxon>Actinomycetota</taxon>
        <taxon>Actinomycetes</taxon>
        <taxon>Mycobacteriales</taxon>
        <taxon>Mycobacteriaceae</taxon>
        <taxon>Mycobacterium</taxon>
        <taxon>Mycobacterium avium complex (MAC)</taxon>
    </lineage>
</organism>
<evidence type="ECO:0000256" key="3">
    <source>
        <dbReference type="ARBA" id="ARBA00007812"/>
    </source>
</evidence>
<dbReference type="KEGG" id="mid:MIP_06481"/>
<keyword evidence="5" id="KW-0028">Amino-acid biosynthesis</keyword>
<evidence type="ECO:0000256" key="11">
    <source>
        <dbReference type="RuleBase" id="RU362132"/>
    </source>
</evidence>
<evidence type="ECO:0000256" key="7">
    <source>
        <dbReference type="ARBA" id="ARBA00022827"/>
    </source>
</evidence>
<reference evidence="16 17" key="2">
    <citation type="journal article" date="2012" name="Nucleic Acids Res.">
        <title>Massive gene acquisitions in Mycobacterium indicus pranii provide a perspective on mycobacterial evolution.</title>
        <authorList>
            <person name="Saini V."/>
            <person name="Raghuvanshi S."/>
            <person name="Khurana J.P."/>
            <person name="Ahmed N."/>
            <person name="Hasnain S.E."/>
            <person name="Tyagi A.K."/>
            <person name="Tyagi A.K."/>
        </authorList>
    </citation>
    <scope>NUCLEOTIDE SEQUENCE [LARGE SCALE GENOMIC DNA]</scope>
    <source>
        <strain evidence="17">DSM 45239 / MTCC 9506</strain>
    </source>
</reference>
<dbReference type="PANTHER" id="PTHR18968:SF13">
    <property type="entry name" value="ACETOLACTATE SYNTHASE CATALYTIC SUBUNIT, MITOCHONDRIAL"/>
    <property type="match status" value="1"/>
</dbReference>
<dbReference type="Pfam" id="PF00205">
    <property type="entry name" value="TPP_enzyme_M"/>
    <property type="match status" value="1"/>
</dbReference>
<evidence type="ECO:0000313" key="17">
    <source>
        <dbReference type="Proteomes" id="UP000007329"/>
    </source>
</evidence>
<feature type="domain" description="Thiamine pyrophosphate enzyme TPP-binding" evidence="14">
    <location>
        <begin position="431"/>
        <end position="585"/>
    </location>
</feature>
<evidence type="ECO:0000259" key="14">
    <source>
        <dbReference type="Pfam" id="PF02775"/>
    </source>
</evidence>
<feature type="region of interest" description="Disordered" evidence="12">
    <location>
        <begin position="380"/>
        <end position="401"/>
    </location>
</feature>
<comment type="similarity">
    <text evidence="3 11">Belongs to the TPP enzyme family.</text>
</comment>
<comment type="catalytic activity">
    <reaction evidence="10">
        <text>2 pyruvate + H(+) = (2S)-2-acetolactate + CO2</text>
        <dbReference type="Rhea" id="RHEA:25249"/>
        <dbReference type="ChEBI" id="CHEBI:15361"/>
        <dbReference type="ChEBI" id="CHEBI:15378"/>
        <dbReference type="ChEBI" id="CHEBI:16526"/>
        <dbReference type="ChEBI" id="CHEBI:58476"/>
        <dbReference type="EC" id="2.2.1.6"/>
    </reaction>
</comment>
<dbReference type="GO" id="GO:0003984">
    <property type="term" value="F:acetolactate synthase activity"/>
    <property type="evidence" value="ECO:0007669"/>
    <property type="project" value="UniProtKB-EC"/>
</dbReference>
<dbReference type="Gene3D" id="3.40.50.970">
    <property type="match status" value="2"/>
</dbReference>
<evidence type="ECO:0000259" key="13">
    <source>
        <dbReference type="Pfam" id="PF00205"/>
    </source>
</evidence>
<evidence type="ECO:0000259" key="15">
    <source>
        <dbReference type="Pfam" id="PF02776"/>
    </source>
</evidence>
<sequence length="626" mass="64827">MTADPVFAHDVAKFDGHSNITMAAGERFMYWIWTTMNRPGRYLVSSGMLGRHRVVDHIVGHLAAIGVDHIFGVDGANIEDVYDAAHFCPDIDAVLAKHEFSAATMADGYSRSGAGVGVVAATSGGGALNLVAGLGESLASRVPVLALVGQPARTMDGRGSFQDTSGANGSLNAEALFSAVSVFCERLLTPADIVSLLPRAIAAARIGGPAVLLLPKDIQQAHLDAGRDDNDADGMRAAIGNPHPIVAELRRVQGRVTILAGEQVARDDARAELEELRALLHARVATVPDAKDVAAADGGPAALGVTGVMGHRNVAEAVATSAVCLIVGTRLAVTARGGLDEALAAVRTVSIGSAPPYLPCTHVHTDDLRGSLRALTHAVRHRGRPAGPRIPGAGRPAEMTPPPFTGPGVRYREAMAVLDDVVPDGSDIVVDAGNTGAAAIHYLPVRRGGRFAVALGMGGMGYSFGAGIGMTLGRANTGRPAGRTVVIAGDGAFFMHGMEVHTAVQYRLPMTFVLFNNNAHAMCVTREQLFYDDLYSYNRFRPSRLGAGLAAMFPGLAAVDVSDADGFAAAMGAALDIDGPAVVSVECAADEIPPFAPFLTAAPAKGRGVDQISLAEENLTNVAASA</sequence>
<dbReference type="InterPro" id="IPR012001">
    <property type="entry name" value="Thiamin_PyroP_enz_TPP-bd_dom"/>
</dbReference>
<evidence type="ECO:0000256" key="2">
    <source>
        <dbReference type="ARBA" id="ARBA00005025"/>
    </source>
</evidence>
<dbReference type="InterPro" id="IPR012000">
    <property type="entry name" value="Thiamin_PyroP_enz_cen_dom"/>
</dbReference>
<dbReference type="Pfam" id="PF02776">
    <property type="entry name" value="TPP_enzyme_N"/>
    <property type="match status" value="1"/>
</dbReference>
<dbReference type="Proteomes" id="UP000007329">
    <property type="component" value="Chromosome"/>
</dbReference>
<dbReference type="InterPro" id="IPR029061">
    <property type="entry name" value="THDP-binding"/>
</dbReference>
<dbReference type="InterPro" id="IPR045229">
    <property type="entry name" value="TPP_enz"/>
</dbReference>
<dbReference type="UniPathway" id="UPA00049">
    <property type="reaction ID" value="UER00059"/>
</dbReference>
<evidence type="ECO:0000256" key="5">
    <source>
        <dbReference type="ARBA" id="ARBA00022605"/>
    </source>
</evidence>
<dbReference type="HOGENOM" id="CLU_013748_3_1_11"/>
<dbReference type="EMBL" id="CP002275">
    <property type="protein sequence ID" value="AFS16356.1"/>
    <property type="molecule type" value="Genomic_DNA"/>
</dbReference>
<dbReference type="PATRIC" id="fig|1232724.3.peg.4399"/>
<dbReference type="InterPro" id="IPR029035">
    <property type="entry name" value="DHS-like_NAD/FAD-binding_dom"/>
</dbReference>
<dbReference type="Pfam" id="PF02775">
    <property type="entry name" value="TPP_enzyme_C"/>
    <property type="match status" value="1"/>
</dbReference>
<dbReference type="AlphaFoldDB" id="J9WLY7"/>
<dbReference type="InterPro" id="IPR011766">
    <property type="entry name" value="TPP_enzyme_TPP-bd"/>
</dbReference>
<dbReference type="CDD" id="cd07035">
    <property type="entry name" value="TPP_PYR_POX_like"/>
    <property type="match status" value="1"/>
</dbReference>
<feature type="domain" description="Thiamine pyrophosphate enzyme central" evidence="13">
    <location>
        <begin position="255"/>
        <end position="354"/>
    </location>
</feature>
<evidence type="ECO:0000256" key="10">
    <source>
        <dbReference type="ARBA" id="ARBA00048670"/>
    </source>
</evidence>
<keyword evidence="9" id="KW-0100">Branched-chain amino acid biosynthesis</keyword>
<feature type="domain" description="Thiamine pyrophosphate enzyme N-terminal TPP-binding" evidence="15">
    <location>
        <begin position="53"/>
        <end position="163"/>
    </location>
</feature>
<accession>J9WLY7</accession>
<protein>
    <recommendedName>
        <fullName evidence="4">acetolactate synthase</fullName>
        <ecNumber evidence="4">2.2.1.6</ecNumber>
    </recommendedName>
</protein>
<keyword evidence="6" id="KW-0285">Flavoprotein</keyword>
<dbReference type="GO" id="GO:0000287">
    <property type="term" value="F:magnesium ion binding"/>
    <property type="evidence" value="ECO:0007669"/>
    <property type="project" value="InterPro"/>
</dbReference>
<dbReference type="GO" id="GO:0050660">
    <property type="term" value="F:flavin adenine dinucleotide binding"/>
    <property type="evidence" value="ECO:0007669"/>
    <property type="project" value="TreeGrafter"/>
</dbReference>
<keyword evidence="8 11" id="KW-0786">Thiamine pyrophosphate</keyword>
<evidence type="ECO:0000313" key="16">
    <source>
        <dbReference type="EMBL" id="AFS16356.1"/>
    </source>
</evidence>
<dbReference type="Gene3D" id="3.40.50.1220">
    <property type="entry name" value="TPP-binding domain"/>
    <property type="match status" value="1"/>
</dbReference>
<dbReference type="EC" id="2.2.1.6" evidence="4"/>
<comment type="pathway">
    <text evidence="2">Amino-acid biosynthesis; L-valine biosynthesis; L-valine from pyruvate: step 1/4.</text>
</comment>
<dbReference type="UniPathway" id="UPA00047">
    <property type="reaction ID" value="UER00055"/>
</dbReference>
<reference evidence="16 17" key="1">
    <citation type="journal article" date="2007" name="PLoS ONE">
        <title>Molecular analysis of a leprosy immunotherapeutic bacillus provides insights into Mycobacterium evolution.</title>
        <authorList>
            <person name="Ahmed N."/>
            <person name="Saini V."/>
            <person name="Raghuvanshi S."/>
            <person name="Khurana J.P."/>
            <person name="Tyagi A.K."/>
            <person name="Tyagi A.K."/>
            <person name="Hasnain S.E."/>
        </authorList>
    </citation>
    <scope>NUCLEOTIDE SEQUENCE [LARGE SCALE GENOMIC DNA]</scope>
    <source>
        <strain evidence="16">MTCC 9506</strain>
    </source>
</reference>
<evidence type="ECO:0000256" key="1">
    <source>
        <dbReference type="ARBA" id="ARBA00004974"/>
    </source>
</evidence>
<comment type="pathway">
    <text evidence="1">Amino-acid biosynthesis; L-isoleucine biosynthesis; L-isoleucine from 2-oxobutanoate: step 1/4.</text>
</comment>
<dbReference type="GO" id="GO:0005948">
    <property type="term" value="C:acetolactate synthase complex"/>
    <property type="evidence" value="ECO:0007669"/>
    <property type="project" value="TreeGrafter"/>
</dbReference>
<dbReference type="GO" id="GO:0030976">
    <property type="term" value="F:thiamine pyrophosphate binding"/>
    <property type="evidence" value="ECO:0007669"/>
    <property type="project" value="InterPro"/>
</dbReference>
<dbReference type="CDD" id="cd00568">
    <property type="entry name" value="TPP_enzymes"/>
    <property type="match status" value="1"/>
</dbReference>
<dbReference type="PANTHER" id="PTHR18968">
    <property type="entry name" value="THIAMINE PYROPHOSPHATE ENZYMES"/>
    <property type="match status" value="1"/>
</dbReference>
<feature type="compositionally biased region" description="Low complexity" evidence="12">
    <location>
        <begin position="385"/>
        <end position="397"/>
    </location>
</feature>
<evidence type="ECO:0000256" key="9">
    <source>
        <dbReference type="ARBA" id="ARBA00023304"/>
    </source>
</evidence>
<name>J9WLY7_MYCIP</name>
<dbReference type="SUPFAM" id="SSF52467">
    <property type="entry name" value="DHS-like NAD/FAD-binding domain"/>
    <property type="match status" value="1"/>
</dbReference>